<evidence type="ECO:0000256" key="5">
    <source>
        <dbReference type="ARBA" id="ARBA00022989"/>
    </source>
</evidence>
<accession>A0A402ADK0</accession>
<dbReference type="Gene3D" id="1.10.3720.10">
    <property type="entry name" value="MetI-like"/>
    <property type="match status" value="1"/>
</dbReference>
<dbReference type="PANTHER" id="PTHR30193:SF37">
    <property type="entry name" value="INNER MEMBRANE ABC TRANSPORTER PERMEASE PROTEIN YCJO"/>
    <property type="match status" value="1"/>
</dbReference>
<dbReference type="PANTHER" id="PTHR30193">
    <property type="entry name" value="ABC TRANSPORTER PERMEASE PROTEIN"/>
    <property type="match status" value="1"/>
</dbReference>
<comment type="caution">
    <text evidence="9">The sequence shown here is derived from an EMBL/GenBank/DDBJ whole genome shotgun (WGS) entry which is preliminary data.</text>
</comment>
<dbReference type="InterPro" id="IPR035906">
    <property type="entry name" value="MetI-like_sf"/>
</dbReference>
<evidence type="ECO:0000313" key="9">
    <source>
        <dbReference type="EMBL" id="GCE17122.1"/>
    </source>
</evidence>
<evidence type="ECO:0000256" key="1">
    <source>
        <dbReference type="ARBA" id="ARBA00004651"/>
    </source>
</evidence>
<feature type="transmembrane region" description="Helical" evidence="7">
    <location>
        <begin position="12"/>
        <end position="32"/>
    </location>
</feature>
<feature type="transmembrane region" description="Helical" evidence="7">
    <location>
        <begin position="203"/>
        <end position="225"/>
    </location>
</feature>
<evidence type="ECO:0000256" key="3">
    <source>
        <dbReference type="ARBA" id="ARBA00022475"/>
    </source>
</evidence>
<keyword evidence="10" id="KW-1185">Reference proteome</keyword>
<keyword evidence="6 7" id="KW-0472">Membrane</keyword>
<dbReference type="EMBL" id="BIFS01000001">
    <property type="protein sequence ID" value="GCE17122.1"/>
    <property type="molecule type" value="Genomic_DNA"/>
</dbReference>
<feature type="transmembrane region" description="Helical" evidence="7">
    <location>
        <begin position="110"/>
        <end position="134"/>
    </location>
</feature>
<evidence type="ECO:0000256" key="2">
    <source>
        <dbReference type="ARBA" id="ARBA00022448"/>
    </source>
</evidence>
<feature type="transmembrane region" description="Helical" evidence="7">
    <location>
        <begin position="76"/>
        <end position="98"/>
    </location>
</feature>
<feature type="transmembrane region" description="Helical" evidence="7">
    <location>
        <begin position="270"/>
        <end position="293"/>
    </location>
</feature>
<evidence type="ECO:0000313" key="10">
    <source>
        <dbReference type="Proteomes" id="UP000287188"/>
    </source>
</evidence>
<keyword evidence="4 7" id="KW-0812">Transmembrane</keyword>
<name>A0A402ADK0_9CHLR</name>
<dbReference type="RefSeq" id="WP_126548865.1">
    <property type="nucleotide sequence ID" value="NZ_BIFS01000001.1"/>
</dbReference>
<dbReference type="CDD" id="cd06261">
    <property type="entry name" value="TM_PBP2"/>
    <property type="match status" value="1"/>
</dbReference>
<protein>
    <submittedName>
        <fullName evidence="9">Sugar ABC transporter permease</fullName>
    </submittedName>
</protein>
<feature type="domain" description="ABC transmembrane type-1" evidence="8">
    <location>
        <begin position="73"/>
        <end position="289"/>
    </location>
</feature>
<dbReference type="SUPFAM" id="SSF161098">
    <property type="entry name" value="MetI-like"/>
    <property type="match status" value="1"/>
</dbReference>
<proteinExistence type="inferred from homology"/>
<reference evidence="10" key="1">
    <citation type="submission" date="2018-12" db="EMBL/GenBank/DDBJ databases">
        <title>Tengunoibacter tsumagoiensis gen. nov., sp. nov., Dictyobacter kobayashii sp. nov., D. alpinus sp. nov., and D. joshuensis sp. nov. and description of Dictyobacteraceae fam. nov. within the order Ktedonobacterales isolated from Tengu-no-mugimeshi.</title>
        <authorList>
            <person name="Wang C.M."/>
            <person name="Zheng Y."/>
            <person name="Sakai Y."/>
            <person name="Toyoda A."/>
            <person name="Minakuchi Y."/>
            <person name="Abe K."/>
            <person name="Yokota A."/>
            <person name="Yabe S."/>
        </authorList>
    </citation>
    <scope>NUCLEOTIDE SEQUENCE [LARGE SCALE GENOMIC DNA]</scope>
    <source>
        <strain evidence="10">Uno11</strain>
    </source>
</reference>
<sequence>MYGKGWSRAVPYLCFLPGLLLYVVITLGPSLATTVFSFTDISGTPNTPWHFIGLANYSEYLFGSNARDNLAAFQRTIIFCISVTLIQNGVALFLAVLLNQKIKGSTFFRTLIFLPTVLGVTVIGLVWTIIFNPINGPVEQFLHLLNQNSPLLGSFNLAFPLVIFVQIWSSVGFAMVIYLAGVQTIPAELIEAARIDGGRPWQVFWLVTFPLLASFVTINVLLSIISSLQSYQLIYVLTGGGNGNVGGFNTSVLSLQIFSSAFSQGMRQGYASALAVLQFLLVLIIALIAQIYLRRREVQL</sequence>
<evidence type="ECO:0000256" key="4">
    <source>
        <dbReference type="ARBA" id="ARBA00022692"/>
    </source>
</evidence>
<dbReference type="AlphaFoldDB" id="A0A402ADK0"/>
<dbReference type="OrthoDB" id="9804439at2"/>
<dbReference type="InterPro" id="IPR000515">
    <property type="entry name" value="MetI-like"/>
</dbReference>
<keyword evidence="2 7" id="KW-0813">Transport</keyword>
<dbReference type="Proteomes" id="UP000287188">
    <property type="component" value="Unassembled WGS sequence"/>
</dbReference>
<evidence type="ECO:0000259" key="8">
    <source>
        <dbReference type="PROSITE" id="PS50928"/>
    </source>
</evidence>
<comment type="subcellular location">
    <subcellularLocation>
        <location evidence="1 7">Cell membrane</location>
        <topology evidence="1 7">Multi-pass membrane protein</topology>
    </subcellularLocation>
</comment>
<dbReference type="GO" id="GO:0005886">
    <property type="term" value="C:plasma membrane"/>
    <property type="evidence" value="ECO:0007669"/>
    <property type="project" value="UniProtKB-SubCell"/>
</dbReference>
<dbReference type="InterPro" id="IPR051393">
    <property type="entry name" value="ABC_transporter_permease"/>
</dbReference>
<evidence type="ECO:0000256" key="6">
    <source>
        <dbReference type="ARBA" id="ARBA00023136"/>
    </source>
</evidence>
<dbReference type="GO" id="GO:0055085">
    <property type="term" value="P:transmembrane transport"/>
    <property type="evidence" value="ECO:0007669"/>
    <property type="project" value="InterPro"/>
</dbReference>
<keyword evidence="3" id="KW-1003">Cell membrane</keyword>
<dbReference type="PROSITE" id="PS50928">
    <property type="entry name" value="ABC_TM1"/>
    <property type="match status" value="1"/>
</dbReference>
<dbReference type="Pfam" id="PF00528">
    <property type="entry name" value="BPD_transp_1"/>
    <property type="match status" value="1"/>
</dbReference>
<gene>
    <name evidence="9" type="primary">msmF</name>
    <name evidence="9" type="ORF">KDK_09220</name>
</gene>
<feature type="transmembrane region" description="Helical" evidence="7">
    <location>
        <begin position="154"/>
        <end position="182"/>
    </location>
</feature>
<evidence type="ECO:0000256" key="7">
    <source>
        <dbReference type="RuleBase" id="RU363032"/>
    </source>
</evidence>
<organism evidence="9 10">
    <name type="scientific">Dictyobacter kobayashii</name>
    <dbReference type="NCBI Taxonomy" id="2014872"/>
    <lineage>
        <taxon>Bacteria</taxon>
        <taxon>Bacillati</taxon>
        <taxon>Chloroflexota</taxon>
        <taxon>Ktedonobacteria</taxon>
        <taxon>Ktedonobacterales</taxon>
        <taxon>Dictyobacteraceae</taxon>
        <taxon>Dictyobacter</taxon>
    </lineage>
</organism>
<comment type="similarity">
    <text evidence="7">Belongs to the binding-protein-dependent transport system permease family.</text>
</comment>
<keyword evidence="5 7" id="KW-1133">Transmembrane helix</keyword>